<proteinExistence type="predicted"/>
<dbReference type="AlphaFoldDB" id="A0A919CAJ5"/>
<reference evidence="1" key="1">
    <citation type="journal article" date="2014" name="Int. J. Syst. Evol. Microbiol.">
        <title>Complete genome sequence of Corynebacterium casei LMG S-19264T (=DSM 44701T), isolated from a smear-ripened cheese.</title>
        <authorList>
            <consortium name="US DOE Joint Genome Institute (JGI-PGF)"/>
            <person name="Walter F."/>
            <person name="Albersmeier A."/>
            <person name="Kalinowski J."/>
            <person name="Ruckert C."/>
        </authorList>
    </citation>
    <scope>NUCLEOTIDE SEQUENCE</scope>
    <source>
        <strain evidence="1">JCM 4637</strain>
    </source>
</reference>
<dbReference type="Pfam" id="PF20143">
    <property type="entry name" value="NAD_kinase_C"/>
    <property type="match status" value="1"/>
</dbReference>
<evidence type="ECO:0000313" key="1">
    <source>
        <dbReference type="EMBL" id="GHC96616.1"/>
    </source>
</evidence>
<dbReference type="PANTHER" id="PTHR40697:SF2">
    <property type="entry name" value="ATP-NAD KINASE-RELATED"/>
    <property type="match status" value="1"/>
</dbReference>
<dbReference type="InterPro" id="IPR039065">
    <property type="entry name" value="AcoX-like"/>
</dbReference>
<gene>
    <name evidence="1" type="ORF">GCM10010334_36940</name>
</gene>
<organism evidence="1 2">
    <name type="scientific">Streptomyces finlayi</name>
    <dbReference type="NCBI Taxonomy" id="67296"/>
    <lineage>
        <taxon>Bacteria</taxon>
        <taxon>Bacillati</taxon>
        <taxon>Actinomycetota</taxon>
        <taxon>Actinomycetes</taxon>
        <taxon>Kitasatosporales</taxon>
        <taxon>Streptomycetaceae</taxon>
        <taxon>Streptomyces</taxon>
    </lineage>
</organism>
<protein>
    <recommendedName>
        <fullName evidence="3">ATP-NAD kinase</fullName>
    </recommendedName>
</protein>
<dbReference type="InterPro" id="IPR002504">
    <property type="entry name" value="NADK"/>
</dbReference>
<dbReference type="GO" id="GO:0003951">
    <property type="term" value="F:NAD+ kinase activity"/>
    <property type="evidence" value="ECO:0007669"/>
    <property type="project" value="InterPro"/>
</dbReference>
<dbReference type="Pfam" id="PF01513">
    <property type="entry name" value="NAD_kinase"/>
    <property type="match status" value="1"/>
</dbReference>
<name>A0A919CAJ5_9ACTN</name>
<dbReference type="Proteomes" id="UP000638353">
    <property type="component" value="Unassembled WGS sequence"/>
</dbReference>
<accession>A0A919CAJ5</accession>
<dbReference type="RefSeq" id="WP_189824640.1">
    <property type="nucleotide sequence ID" value="NZ_BMVC01000007.1"/>
</dbReference>
<sequence length="434" mass="44338">MRIGLVVNPVAGLGGRVGLGGSDGTDVQRRAVELGAVPCAGSRSAAALAELACRTRDFELFTAAGAMGEESASAAGLSARVVYRPRPGDTGPRDTVEAVRALGAAVDLLLFAGGDGTARDVLDADAGTPVLGIPTGVKMHSAVFAVNPRAAGEIAAGWVLDPGRPEVRPAEVMDRDEAALREGRLSSRLYGWLSVPYVPVRVQQRKAGSTGAAPEAVGGIAAELASRAAPEDVLVLGPGTTTQAVAAALGAEIPLTGVTALVRADCGCGCADGCCSCRGLRPRAPDLAPAPPLHLNPQGHETALCGCVVAGRAVPRAPEGVPFGQPSSYRLLSSHLTSDQLLALATHHPLLLALSPIGGQGFLLGRGNQQISPEILRTLAPGKLLVLATEAKLAALHSRPLLIDTGDDDLDAELSGYVKVLTGRGRTALYRLSH</sequence>
<reference evidence="1" key="2">
    <citation type="submission" date="2020-09" db="EMBL/GenBank/DDBJ databases">
        <authorList>
            <person name="Sun Q."/>
            <person name="Ohkuma M."/>
        </authorList>
    </citation>
    <scope>NUCLEOTIDE SEQUENCE</scope>
    <source>
        <strain evidence="1">JCM 4637</strain>
    </source>
</reference>
<dbReference type="EMBL" id="BMVC01000007">
    <property type="protein sequence ID" value="GHC96616.1"/>
    <property type="molecule type" value="Genomic_DNA"/>
</dbReference>
<dbReference type="PANTHER" id="PTHR40697">
    <property type="entry name" value="ACETOIN CATABOLISM PROTEIN X"/>
    <property type="match status" value="1"/>
</dbReference>
<dbReference type="GO" id="GO:0006741">
    <property type="term" value="P:NADP+ biosynthetic process"/>
    <property type="evidence" value="ECO:0007669"/>
    <property type="project" value="InterPro"/>
</dbReference>
<evidence type="ECO:0000313" key="2">
    <source>
        <dbReference type="Proteomes" id="UP000638353"/>
    </source>
</evidence>
<comment type="caution">
    <text evidence="1">The sequence shown here is derived from an EMBL/GenBank/DDBJ whole genome shotgun (WGS) entry which is preliminary data.</text>
</comment>
<evidence type="ECO:0008006" key="3">
    <source>
        <dbReference type="Google" id="ProtNLM"/>
    </source>
</evidence>